<evidence type="ECO:0000313" key="2">
    <source>
        <dbReference type="EMBL" id="QJA45747.1"/>
    </source>
</evidence>
<evidence type="ECO:0000313" key="3">
    <source>
        <dbReference type="EMBL" id="QJH95500.1"/>
    </source>
</evidence>
<dbReference type="AlphaFoldDB" id="A0A6H1ZED9"/>
<dbReference type="SUPFAM" id="SSF55729">
    <property type="entry name" value="Acyl-CoA N-acyltransferases (Nat)"/>
    <property type="match status" value="1"/>
</dbReference>
<dbReference type="InterPro" id="IPR000182">
    <property type="entry name" value="GNAT_dom"/>
</dbReference>
<organism evidence="2">
    <name type="scientific">viral metagenome</name>
    <dbReference type="NCBI Taxonomy" id="1070528"/>
    <lineage>
        <taxon>unclassified sequences</taxon>
        <taxon>metagenomes</taxon>
        <taxon>organismal metagenomes</taxon>
    </lineage>
</organism>
<proteinExistence type="predicted"/>
<accession>A0A6H1ZED9</accession>
<dbReference type="PROSITE" id="PS51186">
    <property type="entry name" value="GNAT"/>
    <property type="match status" value="1"/>
</dbReference>
<dbReference type="GO" id="GO:0016747">
    <property type="term" value="F:acyltransferase activity, transferring groups other than amino-acyl groups"/>
    <property type="evidence" value="ECO:0007669"/>
    <property type="project" value="InterPro"/>
</dbReference>
<protein>
    <submittedName>
        <fullName evidence="2">Putative acetyltransferase</fullName>
    </submittedName>
</protein>
<dbReference type="EMBL" id="MT143996">
    <property type="protein sequence ID" value="QJA45747.1"/>
    <property type="molecule type" value="Genomic_DNA"/>
</dbReference>
<dbReference type="Gene3D" id="3.40.630.30">
    <property type="match status" value="1"/>
</dbReference>
<reference evidence="2" key="1">
    <citation type="submission" date="2020-03" db="EMBL/GenBank/DDBJ databases">
        <title>The deep terrestrial virosphere.</title>
        <authorList>
            <person name="Holmfeldt K."/>
            <person name="Nilsson E."/>
            <person name="Simone D."/>
            <person name="Lopez-Fernandez M."/>
            <person name="Wu X."/>
            <person name="de Brujin I."/>
            <person name="Lundin D."/>
            <person name="Andersson A."/>
            <person name="Bertilsson S."/>
            <person name="Dopson M."/>
        </authorList>
    </citation>
    <scope>NUCLEOTIDE SEQUENCE</scope>
    <source>
        <strain evidence="2">TM448A00274</strain>
        <strain evidence="3">TM448B00451</strain>
    </source>
</reference>
<dbReference type="InterPro" id="IPR016181">
    <property type="entry name" value="Acyl_CoA_acyltransferase"/>
</dbReference>
<name>A0A6H1ZED9_9ZZZZ</name>
<gene>
    <name evidence="2" type="ORF">TM448A00274_0031</name>
    <name evidence="3" type="ORF">TM448B00451_0024</name>
</gene>
<dbReference type="CDD" id="cd04301">
    <property type="entry name" value="NAT_SF"/>
    <property type="match status" value="1"/>
</dbReference>
<feature type="domain" description="N-acetyltransferase" evidence="1">
    <location>
        <begin position="4"/>
        <end position="152"/>
    </location>
</feature>
<keyword evidence="2" id="KW-0808">Transferase</keyword>
<evidence type="ECO:0000259" key="1">
    <source>
        <dbReference type="PROSITE" id="PS51186"/>
    </source>
</evidence>
<dbReference type="Pfam" id="PF00583">
    <property type="entry name" value="Acetyltransf_1"/>
    <property type="match status" value="1"/>
</dbReference>
<dbReference type="EMBL" id="MT144621">
    <property type="protein sequence ID" value="QJH95500.1"/>
    <property type="molecule type" value="Genomic_DNA"/>
</dbReference>
<sequence>MTTEDIVKAEDIVSLLICMQGNNITWKSMFGTVDEYQKWLLNAVYDKSRFKVFGVFDDERKVLGYLVMELVGSYNHKELFIHDAFISENHRKNGLSQLLFKPVVNAVVTTNIKRLKWASTQVPEGFWKDKCFGFEVKTLKYYYIDRDEKLMEHHKMLGGNNENL</sequence>